<sequence>MPSLPYMRWGGYIAPLFILVLLFVIPHDPSTSLSPDQVGSHGMMIGTPFLPRAFNMPRSVVRGTGPRSPSPSMPAIAADASWWGGFSRDQAGFSHLRRVVTLRRTLRSTHKEIERLIDDLSFCDAVTGISTDVSNAAGAVSRLLTPTSPGVEQKVAHPVAAVILSQSVSCNASALAAQTVDELRDLHGPRANWWGDLNARQTRLLYHELLPTELLHATELPVDERARAAVAARRAAKLYARERALVPLSLSCRLLDGMRHWSKGSGFLPDGLTEEQIWAKYADEMGLGVSEATAGGFHIDDTFFELVLRKSCTTNELVDKLVGFENDLAGFHP</sequence>
<feature type="transmembrane region" description="Helical" evidence="1">
    <location>
        <begin position="6"/>
        <end position="25"/>
    </location>
</feature>
<dbReference type="EMBL" id="HBEY01045816">
    <property type="protein sequence ID" value="CAD8618581.1"/>
    <property type="molecule type" value="Transcribed_RNA"/>
</dbReference>
<protein>
    <submittedName>
        <fullName evidence="2">Uncharacterized protein</fullName>
    </submittedName>
</protein>
<gene>
    <name evidence="2" type="ORF">CPEL01642_LOCUS21962</name>
</gene>
<proteinExistence type="predicted"/>
<name>A0A7S0Q7W6_9EUKA</name>
<keyword evidence="1" id="KW-1133">Transmembrane helix</keyword>
<dbReference type="AlphaFoldDB" id="A0A7S0Q7W6"/>
<reference evidence="2" key="1">
    <citation type="submission" date="2021-01" db="EMBL/GenBank/DDBJ databases">
        <authorList>
            <person name="Corre E."/>
            <person name="Pelletier E."/>
            <person name="Niang G."/>
            <person name="Scheremetjew M."/>
            <person name="Finn R."/>
            <person name="Kale V."/>
            <person name="Holt S."/>
            <person name="Cochrane G."/>
            <person name="Meng A."/>
            <person name="Brown T."/>
            <person name="Cohen L."/>
        </authorList>
    </citation>
    <scope>NUCLEOTIDE SEQUENCE</scope>
    <source>
        <strain evidence="2">PLY182g</strain>
    </source>
</reference>
<evidence type="ECO:0000256" key="1">
    <source>
        <dbReference type="SAM" id="Phobius"/>
    </source>
</evidence>
<keyword evidence="1" id="KW-0812">Transmembrane</keyword>
<evidence type="ECO:0000313" key="2">
    <source>
        <dbReference type="EMBL" id="CAD8618581.1"/>
    </source>
</evidence>
<organism evidence="2">
    <name type="scientific">Coccolithus braarudii</name>
    <dbReference type="NCBI Taxonomy" id="221442"/>
    <lineage>
        <taxon>Eukaryota</taxon>
        <taxon>Haptista</taxon>
        <taxon>Haptophyta</taxon>
        <taxon>Prymnesiophyceae</taxon>
        <taxon>Coccolithales</taxon>
        <taxon>Coccolithaceae</taxon>
        <taxon>Coccolithus</taxon>
    </lineage>
</organism>
<accession>A0A7S0Q7W6</accession>
<keyword evidence="1" id="KW-0472">Membrane</keyword>